<dbReference type="InterPro" id="IPR021224">
    <property type="entry name" value="DUF2690"/>
</dbReference>
<comment type="caution">
    <text evidence="2">The sequence shown here is derived from an EMBL/GenBank/DDBJ whole genome shotgun (WGS) entry which is preliminary data.</text>
</comment>
<keyword evidence="1" id="KW-0732">Signal</keyword>
<evidence type="ECO:0008006" key="4">
    <source>
        <dbReference type="Google" id="ProtNLM"/>
    </source>
</evidence>
<evidence type="ECO:0000256" key="1">
    <source>
        <dbReference type="SAM" id="SignalP"/>
    </source>
</evidence>
<dbReference type="RefSeq" id="WP_184996125.1">
    <property type="nucleotide sequence ID" value="NZ_BOMK01000025.1"/>
</dbReference>
<dbReference type="AlphaFoldDB" id="A0A7W7I1Z3"/>
<feature type="signal peptide" evidence="1">
    <location>
        <begin position="1"/>
        <end position="17"/>
    </location>
</feature>
<evidence type="ECO:0000313" key="2">
    <source>
        <dbReference type="EMBL" id="MBB4764998.1"/>
    </source>
</evidence>
<evidence type="ECO:0000313" key="3">
    <source>
        <dbReference type="Proteomes" id="UP000578112"/>
    </source>
</evidence>
<protein>
    <recommendedName>
        <fullName evidence="4">DUF2690 domain-containing protein</fullName>
    </recommendedName>
</protein>
<sequence>MLLAAGAILAAGSPASAISCSGNNCSGKNPDSTGCSTASAYTQTTANAGYGDWNLELRRSNQCDSYWARVTGYHQVAYVGATISVDRRYNYNGYMTYQSVHVDHGQALAYTNMWGRLAGYSVRACLSFDQGLGTVCTGWYS</sequence>
<feature type="chain" id="PRO_5030719400" description="DUF2690 domain-containing protein" evidence="1">
    <location>
        <begin position="18"/>
        <end position="141"/>
    </location>
</feature>
<dbReference type="EMBL" id="JACHNH010000001">
    <property type="protein sequence ID" value="MBB4764998.1"/>
    <property type="molecule type" value="Genomic_DNA"/>
</dbReference>
<dbReference type="Proteomes" id="UP000578112">
    <property type="component" value="Unassembled WGS sequence"/>
</dbReference>
<organism evidence="2 3">
    <name type="scientific">Actinoplanes digitatis</name>
    <dbReference type="NCBI Taxonomy" id="1868"/>
    <lineage>
        <taxon>Bacteria</taxon>
        <taxon>Bacillati</taxon>
        <taxon>Actinomycetota</taxon>
        <taxon>Actinomycetes</taxon>
        <taxon>Micromonosporales</taxon>
        <taxon>Micromonosporaceae</taxon>
        <taxon>Actinoplanes</taxon>
    </lineage>
</organism>
<gene>
    <name evidence="2" type="ORF">BJ971_005554</name>
</gene>
<keyword evidence="3" id="KW-1185">Reference proteome</keyword>
<name>A0A7W7I1Z3_9ACTN</name>
<reference evidence="2 3" key="1">
    <citation type="submission" date="2020-08" db="EMBL/GenBank/DDBJ databases">
        <title>Sequencing the genomes of 1000 actinobacteria strains.</title>
        <authorList>
            <person name="Klenk H.-P."/>
        </authorList>
    </citation>
    <scope>NUCLEOTIDE SEQUENCE [LARGE SCALE GENOMIC DNA]</scope>
    <source>
        <strain evidence="2 3">DSM 43149</strain>
    </source>
</reference>
<accession>A0A7W7I1Z3</accession>
<dbReference type="Pfam" id="PF10901">
    <property type="entry name" value="DUF2690"/>
    <property type="match status" value="1"/>
</dbReference>
<proteinExistence type="predicted"/>